<accession>A0A841Q6U7</accession>
<dbReference type="AlphaFoldDB" id="A0A841Q6U7"/>
<protein>
    <submittedName>
        <fullName evidence="1">Uncharacterized protein</fullName>
    </submittedName>
</protein>
<proteinExistence type="predicted"/>
<sequence length="31" mass="3606">MREALELTLTVAEVMINGKKVVYELNREISR</sequence>
<evidence type="ECO:0000313" key="2">
    <source>
        <dbReference type="Proteomes" id="UP000581688"/>
    </source>
</evidence>
<name>A0A841Q6U7_9BACI</name>
<comment type="caution">
    <text evidence="1">The sequence shown here is derived from an EMBL/GenBank/DDBJ whole genome shotgun (WGS) entry which is preliminary data.</text>
</comment>
<dbReference type="Proteomes" id="UP000581688">
    <property type="component" value="Unassembled WGS sequence"/>
</dbReference>
<organism evidence="1 2">
    <name type="scientific">Salirhabdus euzebyi</name>
    <dbReference type="NCBI Taxonomy" id="394506"/>
    <lineage>
        <taxon>Bacteria</taxon>
        <taxon>Bacillati</taxon>
        <taxon>Bacillota</taxon>
        <taxon>Bacilli</taxon>
        <taxon>Bacillales</taxon>
        <taxon>Bacillaceae</taxon>
        <taxon>Salirhabdus</taxon>
    </lineage>
</organism>
<reference evidence="1 2" key="1">
    <citation type="submission" date="2020-08" db="EMBL/GenBank/DDBJ databases">
        <title>Genomic Encyclopedia of Type Strains, Phase IV (KMG-IV): sequencing the most valuable type-strain genomes for metagenomic binning, comparative biology and taxonomic classification.</title>
        <authorList>
            <person name="Goeker M."/>
        </authorList>
    </citation>
    <scope>NUCLEOTIDE SEQUENCE [LARGE SCALE GENOMIC DNA]</scope>
    <source>
        <strain evidence="1 2">DSM 19612</strain>
    </source>
</reference>
<gene>
    <name evidence="1" type="ORF">HNQ94_002587</name>
</gene>
<dbReference type="EMBL" id="JACHGH010000007">
    <property type="protein sequence ID" value="MBB6454136.1"/>
    <property type="molecule type" value="Genomic_DNA"/>
</dbReference>
<evidence type="ECO:0000313" key="1">
    <source>
        <dbReference type="EMBL" id="MBB6454136.1"/>
    </source>
</evidence>
<keyword evidence="2" id="KW-1185">Reference proteome</keyword>